<dbReference type="AlphaFoldDB" id="A0A4C1ZNT3"/>
<organism evidence="1 2">
    <name type="scientific">Eumeta variegata</name>
    <name type="common">Bagworm moth</name>
    <name type="synonym">Eumeta japonica</name>
    <dbReference type="NCBI Taxonomy" id="151549"/>
    <lineage>
        <taxon>Eukaryota</taxon>
        <taxon>Metazoa</taxon>
        <taxon>Ecdysozoa</taxon>
        <taxon>Arthropoda</taxon>
        <taxon>Hexapoda</taxon>
        <taxon>Insecta</taxon>
        <taxon>Pterygota</taxon>
        <taxon>Neoptera</taxon>
        <taxon>Endopterygota</taxon>
        <taxon>Lepidoptera</taxon>
        <taxon>Glossata</taxon>
        <taxon>Ditrysia</taxon>
        <taxon>Tineoidea</taxon>
        <taxon>Psychidae</taxon>
        <taxon>Oiketicinae</taxon>
        <taxon>Eumeta</taxon>
    </lineage>
</organism>
<protein>
    <submittedName>
        <fullName evidence="1">Uncharacterized protein</fullName>
    </submittedName>
</protein>
<comment type="caution">
    <text evidence="1">The sequence shown here is derived from an EMBL/GenBank/DDBJ whole genome shotgun (WGS) entry which is preliminary data.</text>
</comment>
<sequence>MRPRTSRRTRSVRYSCIQFQDLSTNLSYAKYPYRNRQRPNQVTIVIREFRTYFRHRFNHDLHPALDFNSDSSMGSDFCPVLDSDTDLTPTFNCDVDSTLDSHPCTAACPPGFPLQSPQSTGSCGVWAK</sequence>
<dbReference type="EMBL" id="BGZK01001914">
    <property type="protein sequence ID" value="GBP88205.1"/>
    <property type="molecule type" value="Genomic_DNA"/>
</dbReference>
<evidence type="ECO:0000313" key="2">
    <source>
        <dbReference type="Proteomes" id="UP000299102"/>
    </source>
</evidence>
<evidence type="ECO:0000313" key="1">
    <source>
        <dbReference type="EMBL" id="GBP88205.1"/>
    </source>
</evidence>
<keyword evidence="2" id="KW-1185">Reference proteome</keyword>
<dbReference type="Proteomes" id="UP000299102">
    <property type="component" value="Unassembled WGS sequence"/>
</dbReference>
<accession>A0A4C1ZNT3</accession>
<reference evidence="1 2" key="1">
    <citation type="journal article" date="2019" name="Commun. Biol.">
        <title>The bagworm genome reveals a unique fibroin gene that provides high tensile strength.</title>
        <authorList>
            <person name="Kono N."/>
            <person name="Nakamura H."/>
            <person name="Ohtoshi R."/>
            <person name="Tomita M."/>
            <person name="Numata K."/>
            <person name="Arakawa K."/>
        </authorList>
    </citation>
    <scope>NUCLEOTIDE SEQUENCE [LARGE SCALE GENOMIC DNA]</scope>
</reference>
<gene>
    <name evidence="1" type="ORF">EVAR_60506_1</name>
</gene>
<name>A0A4C1ZNT3_EUMVA</name>
<proteinExistence type="predicted"/>